<reference evidence="14 15" key="1">
    <citation type="submission" date="2016-07" db="EMBL/GenBank/DDBJ databases">
        <title>Pervasive Adenine N6-methylation of Active Genes in Fungi.</title>
        <authorList>
            <consortium name="DOE Joint Genome Institute"/>
            <person name="Mondo S.J."/>
            <person name="Dannebaum R.O."/>
            <person name="Kuo R.C."/>
            <person name="Labutti K."/>
            <person name="Haridas S."/>
            <person name="Kuo A."/>
            <person name="Salamov A."/>
            <person name="Ahrendt S.R."/>
            <person name="Lipzen A."/>
            <person name="Sullivan W."/>
            <person name="Andreopoulos W.B."/>
            <person name="Clum A."/>
            <person name="Lindquist E."/>
            <person name="Daum C."/>
            <person name="Ramamoorthy G.K."/>
            <person name="Gryganskyi A."/>
            <person name="Culley D."/>
            <person name="Magnuson J.K."/>
            <person name="James T.Y."/>
            <person name="O'Malley M.A."/>
            <person name="Stajich J.E."/>
            <person name="Spatafora J.W."/>
            <person name="Visel A."/>
            <person name="Grigoriev I.V."/>
        </authorList>
    </citation>
    <scope>NUCLEOTIDE SEQUENCE [LARGE SCALE GENOMIC DNA]</scope>
    <source>
        <strain evidence="14 15">JEL800</strain>
    </source>
</reference>
<dbReference type="CDD" id="cd18795">
    <property type="entry name" value="SF2_C_Ski2"/>
    <property type="match status" value="1"/>
</dbReference>
<dbReference type="Gene3D" id="3.40.50.300">
    <property type="entry name" value="P-loop containing nucleotide triphosphate hydrolases"/>
    <property type="match status" value="2"/>
</dbReference>
<dbReference type="GO" id="GO:0016787">
    <property type="term" value="F:hydrolase activity"/>
    <property type="evidence" value="ECO:0007669"/>
    <property type="project" value="UniProtKB-KW"/>
</dbReference>
<dbReference type="FunFam" id="3.40.50.300:FF:001076">
    <property type="entry name" value="ATP-dependent DNA helicase MER3"/>
    <property type="match status" value="1"/>
</dbReference>
<evidence type="ECO:0000256" key="11">
    <source>
        <dbReference type="SAM" id="MobiDB-lite"/>
    </source>
</evidence>
<dbReference type="PROSITE" id="PS51194">
    <property type="entry name" value="HELICASE_CTER"/>
    <property type="match status" value="1"/>
</dbReference>
<dbReference type="GO" id="GO:0005524">
    <property type="term" value="F:ATP binding"/>
    <property type="evidence" value="ECO:0007669"/>
    <property type="project" value="UniProtKB-KW"/>
</dbReference>
<dbReference type="InterPro" id="IPR004179">
    <property type="entry name" value="Sec63-dom"/>
</dbReference>
<dbReference type="InterPro" id="IPR036388">
    <property type="entry name" value="WH-like_DNA-bd_sf"/>
</dbReference>
<feature type="region of interest" description="Disordered" evidence="11">
    <location>
        <begin position="36"/>
        <end position="97"/>
    </location>
</feature>
<dbReference type="PROSITE" id="PS51192">
    <property type="entry name" value="HELICASE_ATP_BIND_1"/>
    <property type="match status" value="1"/>
</dbReference>
<comment type="catalytic activity">
    <reaction evidence="8">
        <text>Couples ATP hydrolysis with the unwinding of duplex DNA by translocating in the 3'-5' direction.</text>
        <dbReference type="EC" id="5.6.2.4"/>
    </reaction>
</comment>
<evidence type="ECO:0000256" key="5">
    <source>
        <dbReference type="ARBA" id="ARBA00022840"/>
    </source>
</evidence>
<dbReference type="Pfam" id="PF23445">
    <property type="entry name" value="WHD_SNRNP200"/>
    <property type="match status" value="1"/>
</dbReference>
<comment type="similarity">
    <text evidence="1">Belongs to the helicase family. SKI2 subfamily.</text>
</comment>
<evidence type="ECO:0000256" key="2">
    <source>
        <dbReference type="ARBA" id="ARBA00022741"/>
    </source>
</evidence>
<evidence type="ECO:0000259" key="13">
    <source>
        <dbReference type="PROSITE" id="PS51194"/>
    </source>
</evidence>
<comment type="catalytic activity">
    <reaction evidence="10">
        <text>ATP + H2O = ADP + phosphate + H(+)</text>
        <dbReference type="Rhea" id="RHEA:13065"/>
        <dbReference type="ChEBI" id="CHEBI:15377"/>
        <dbReference type="ChEBI" id="CHEBI:15378"/>
        <dbReference type="ChEBI" id="CHEBI:30616"/>
        <dbReference type="ChEBI" id="CHEBI:43474"/>
        <dbReference type="ChEBI" id="CHEBI:456216"/>
        <dbReference type="EC" id="5.6.2.4"/>
    </reaction>
</comment>
<dbReference type="AlphaFoldDB" id="A0A1Y2CRD5"/>
<dbReference type="PANTHER" id="PTHR47835">
    <property type="entry name" value="HFM1, ATP DEPENDENT DNA HELICASE HOMOLOG"/>
    <property type="match status" value="1"/>
</dbReference>
<keyword evidence="4" id="KW-0347">Helicase</keyword>
<dbReference type="InterPro" id="IPR011545">
    <property type="entry name" value="DEAD/DEAH_box_helicase_dom"/>
</dbReference>
<gene>
    <name evidence="14" type="ORF">BCR33DRAFT_584594</name>
</gene>
<dbReference type="FunFam" id="1.10.10.10:FF:000012">
    <property type="entry name" value="U5 small nuclear ribonucleoprotein helicase"/>
    <property type="match status" value="1"/>
</dbReference>
<dbReference type="SUPFAM" id="SSF158702">
    <property type="entry name" value="Sec63 N-terminal domain-like"/>
    <property type="match status" value="1"/>
</dbReference>
<evidence type="ECO:0000256" key="7">
    <source>
        <dbReference type="ARBA" id="ARBA00023254"/>
    </source>
</evidence>
<dbReference type="SUPFAM" id="SSF46785">
    <property type="entry name" value="Winged helix' DNA-binding domain"/>
    <property type="match status" value="1"/>
</dbReference>
<evidence type="ECO:0000256" key="9">
    <source>
        <dbReference type="ARBA" id="ARBA00034808"/>
    </source>
</evidence>
<dbReference type="Pfam" id="PF02889">
    <property type="entry name" value="Sec63"/>
    <property type="match status" value="1"/>
</dbReference>
<evidence type="ECO:0000256" key="4">
    <source>
        <dbReference type="ARBA" id="ARBA00022806"/>
    </source>
</evidence>
<keyword evidence="15" id="KW-1185">Reference proteome</keyword>
<dbReference type="SUPFAM" id="SSF52540">
    <property type="entry name" value="P-loop containing nucleoside triphosphate hydrolases"/>
    <property type="match status" value="1"/>
</dbReference>
<evidence type="ECO:0000256" key="1">
    <source>
        <dbReference type="ARBA" id="ARBA00010140"/>
    </source>
</evidence>
<keyword evidence="3 14" id="KW-0378">Hydrolase</keyword>
<accession>A0A1Y2CRD5</accession>
<proteinExistence type="inferred from homology"/>
<evidence type="ECO:0000256" key="10">
    <source>
        <dbReference type="ARBA" id="ARBA00048988"/>
    </source>
</evidence>
<organism evidence="14 15">
    <name type="scientific">Rhizoclosmatium globosum</name>
    <dbReference type="NCBI Taxonomy" id="329046"/>
    <lineage>
        <taxon>Eukaryota</taxon>
        <taxon>Fungi</taxon>
        <taxon>Fungi incertae sedis</taxon>
        <taxon>Chytridiomycota</taxon>
        <taxon>Chytridiomycota incertae sedis</taxon>
        <taxon>Chytridiomycetes</taxon>
        <taxon>Chytridiales</taxon>
        <taxon>Chytriomycetaceae</taxon>
        <taxon>Rhizoclosmatium</taxon>
    </lineage>
</organism>
<evidence type="ECO:0000256" key="6">
    <source>
        <dbReference type="ARBA" id="ARBA00023235"/>
    </source>
</evidence>
<dbReference type="SMART" id="SM00490">
    <property type="entry name" value="HELICc"/>
    <property type="match status" value="1"/>
</dbReference>
<dbReference type="OrthoDB" id="5575at2759"/>
<dbReference type="SMART" id="SM00973">
    <property type="entry name" value="Sec63"/>
    <property type="match status" value="1"/>
</dbReference>
<dbReference type="PANTHER" id="PTHR47835:SF3">
    <property type="entry name" value="HELICASE FOR MEIOSIS 1"/>
    <property type="match status" value="1"/>
</dbReference>
<sequence length="951" mass="107078">MNKKVMKEWRYRELKTLLKNFERNPVRNHSMFPSLRAYSSNRPAPPQPSSSTSSPVRVNHYADPSMPLYPPPNAMTHAYPTTQTHTPPNPPTPNTQIRAPVHLAANNSNDQRVRPNSTGLRAVAELKGDSFKAVFPFKLFNPMQSLCFDVAYKSDSNLVVSAPTGSGKTCVMELAIVRLISKPDGQHAKIVYVAPTKALCSERVADWKNKFRMLGITCGELTGDTDSANVREVQQSNIIVTTPEKWDSMTRRWRDYKQLMELVQLILIDEVHLLNEPRRGAVLEVIVSRMRTVNAECAMMNPNRQNKKALRILAISATAPNIDDIAVWLKEADTGRRAECKVFGEEFRPVQLVKHVFGYPARMNTNDFQFDKVLDYRLGEVISRFSEGKPALVFCSTRKSVESAAAQLVSDSMPCTIGRDHPYIRSQLHQMELQELSQMVSDKKLAEYLPHGIAIHYGSLTQQDRALVESKFISGHLSIVCATSTLSVGVNLPAHLVIIKGTQQYRDTGYAEYSELDVMQMMGRAGRPQFDDSGVVVIMTTVDKAKGYENMVSGKEIIESSLHENLIEHLNAEVCLGTIRNVELCIEWLKSTFLNVRMSKNPTRYKDPRDKQAASLDSMCMKDLNLLAQAQLIQQQDEGMTVSPTDFGRVMAKYYVRFETARDIIAISKGPSVKKLLECLSNSIEFSELKYRNDKTYLNTLNKVVKYPISGKLKTVGERVNLLIQCCLGSVKFTEQKLVGMLSLDTNVIMKHAERLSKFMFEVCQLKRDFQATEVALEISNSIHAKAWESNGHHLKQIESIGPVHAKALFDAGVRTVQDFLQKSPEHIEGILNKGRLTGNKLMEAARSLAQIKLEVTECELYGKNDIEYYVHISLLNPTTAKLVGKKGPLNAYFFAGSESDNLLLEFRKYSLRDIQAGQKLTIKVKKLSAMYKLKFVVVVEDYGLLPYLNC</sequence>
<name>A0A1Y2CRD5_9FUNG</name>
<dbReference type="InterPro" id="IPR027417">
    <property type="entry name" value="P-loop_NTPase"/>
</dbReference>
<keyword evidence="7" id="KW-0469">Meiosis</keyword>
<protein>
    <recommendedName>
        <fullName evidence="9">DNA 3'-5' helicase</fullName>
        <ecNumber evidence="9">5.6.2.4</ecNumber>
    </recommendedName>
</protein>
<dbReference type="GO" id="GO:0003676">
    <property type="term" value="F:nucleic acid binding"/>
    <property type="evidence" value="ECO:0007669"/>
    <property type="project" value="InterPro"/>
</dbReference>
<evidence type="ECO:0000313" key="15">
    <source>
        <dbReference type="Proteomes" id="UP000193642"/>
    </source>
</evidence>
<dbReference type="Pfam" id="PF00271">
    <property type="entry name" value="Helicase_C"/>
    <property type="match status" value="1"/>
</dbReference>
<comment type="caution">
    <text evidence="14">The sequence shown here is derived from an EMBL/GenBank/DDBJ whole genome shotgun (WGS) entry which is preliminary data.</text>
</comment>
<dbReference type="Pfam" id="PF00270">
    <property type="entry name" value="DEAD"/>
    <property type="match status" value="1"/>
</dbReference>
<dbReference type="EMBL" id="MCGO01000009">
    <property type="protein sequence ID" value="ORY49543.1"/>
    <property type="molecule type" value="Genomic_DNA"/>
</dbReference>
<dbReference type="InterPro" id="IPR014001">
    <property type="entry name" value="Helicase_ATP-bd"/>
</dbReference>
<dbReference type="SMART" id="SM00487">
    <property type="entry name" value="DEXDc"/>
    <property type="match status" value="1"/>
</dbReference>
<dbReference type="InterPro" id="IPR001650">
    <property type="entry name" value="Helicase_C-like"/>
</dbReference>
<dbReference type="Gene3D" id="1.10.3380.10">
    <property type="entry name" value="Sec63 N-terminal domain-like domain"/>
    <property type="match status" value="1"/>
</dbReference>
<keyword evidence="2" id="KW-0547">Nucleotide-binding</keyword>
<dbReference type="STRING" id="329046.A0A1Y2CRD5"/>
<evidence type="ECO:0000256" key="8">
    <source>
        <dbReference type="ARBA" id="ARBA00034617"/>
    </source>
</evidence>
<feature type="domain" description="Helicase ATP-binding" evidence="12">
    <location>
        <begin position="149"/>
        <end position="337"/>
    </location>
</feature>
<evidence type="ECO:0000313" key="14">
    <source>
        <dbReference type="EMBL" id="ORY49543.1"/>
    </source>
</evidence>
<dbReference type="GO" id="GO:0043138">
    <property type="term" value="F:3'-5' DNA helicase activity"/>
    <property type="evidence" value="ECO:0007669"/>
    <property type="project" value="UniProtKB-EC"/>
</dbReference>
<evidence type="ECO:0000259" key="12">
    <source>
        <dbReference type="PROSITE" id="PS51192"/>
    </source>
</evidence>
<dbReference type="InterPro" id="IPR052247">
    <property type="entry name" value="Meiotic_Crossover_Helicase"/>
</dbReference>
<dbReference type="InterPro" id="IPR036390">
    <property type="entry name" value="WH_DNA-bd_sf"/>
</dbReference>
<dbReference type="EC" id="5.6.2.4" evidence="9"/>
<dbReference type="Gene3D" id="1.10.10.10">
    <property type="entry name" value="Winged helix-like DNA-binding domain superfamily/Winged helix DNA-binding domain"/>
    <property type="match status" value="1"/>
</dbReference>
<keyword evidence="5" id="KW-0067">ATP-binding</keyword>
<dbReference type="GO" id="GO:0007131">
    <property type="term" value="P:reciprocal meiotic recombination"/>
    <property type="evidence" value="ECO:0007669"/>
    <property type="project" value="UniProtKB-ARBA"/>
</dbReference>
<dbReference type="Gene3D" id="1.10.150.20">
    <property type="entry name" value="5' to 3' exonuclease, C-terminal subdomain"/>
    <property type="match status" value="1"/>
</dbReference>
<dbReference type="Proteomes" id="UP000193642">
    <property type="component" value="Unassembled WGS sequence"/>
</dbReference>
<keyword evidence="6" id="KW-0413">Isomerase</keyword>
<feature type="domain" description="Helicase C-terminal" evidence="13">
    <location>
        <begin position="377"/>
        <end position="574"/>
    </location>
</feature>
<evidence type="ECO:0000256" key="3">
    <source>
        <dbReference type="ARBA" id="ARBA00022801"/>
    </source>
</evidence>
<dbReference type="InterPro" id="IPR057842">
    <property type="entry name" value="WH_MER3"/>
</dbReference>